<name>A0A9P8P5D5_9ASCO</name>
<protein>
    <submittedName>
        <fullName evidence="1">Uncharacterized protein</fullName>
    </submittedName>
</protein>
<gene>
    <name evidence="1" type="ORF">OGAPHI_004006</name>
</gene>
<comment type="caution">
    <text evidence="1">The sequence shown here is derived from an EMBL/GenBank/DDBJ whole genome shotgun (WGS) entry which is preliminary data.</text>
</comment>
<evidence type="ECO:0000313" key="1">
    <source>
        <dbReference type="EMBL" id="KAH3665818.1"/>
    </source>
</evidence>
<dbReference type="Proteomes" id="UP000769157">
    <property type="component" value="Unassembled WGS sequence"/>
</dbReference>
<evidence type="ECO:0000313" key="2">
    <source>
        <dbReference type="Proteomes" id="UP000769157"/>
    </source>
</evidence>
<organism evidence="1 2">
    <name type="scientific">Ogataea philodendri</name>
    <dbReference type="NCBI Taxonomy" id="1378263"/>
    <lineage>
        <taxon>Eukaryota</taxon>
        <taxon>Fungi</taxon>
        <taxon>Dikarya</taxon>
        <taxon>Ascomycota</taxon>
        <taxon>Saccharomycotina</taxon>
        <taxon>Pichiomycetes</taxon>
        <taxon>Pichiales</taxon>
        <taxon>Pichiaceae</taxon>
        <taxon>Ogataea</taxon>
    </lineage>
</organism>
<dbReference type="AlphaFoldDB" id="A0A9P8P5D5"/>
<dbReference type="EMBL" id="JAEUBE010000295">
    <property type="protein sequence ID" value="KAH3665818.1"/>
    <property type="molecule type" value="Genomic_DNA"/>
</dbReference>
<dbReference type="GeneID" id="70235971"/>
<reference evidence="1" key="1">
    <citation type="journal article" date="2021" name="Open Biol.">
        <title>Shared evolutionary footprints suggest mitochondrial oxidative damage underlies multiple complex I losses in fungi.</title>
        <authorList>
            <person name="Schikora-Tamarit M.A."/>
            <person name="Marcet-Houben M."/>
            <person name="Nosek J."/>
            <person name="Gabaldon T."/>
        </authorList>
    </citation>
    <scope>NUCLEOTIDE SEQUENCE</scope>
    <source>
        <strain evidence="1">CBS6075</strain>
    </source>
</reference>
<dbReference type="RefSeq" id="XP_046061022.1">
    <property type="nucleotide sequence ID" value="XM_046205038.1"/>
</dbReference>
<keyword evidence="2" id="KW-1185">Reference proteome</keyword>
<sequence>MKNIPAIGGSNATTSFGMCLRRLFMVKFLLMVYSFLRPINQSRLWLWRVPFVEQLVELFRDNSLVVHLDWSHADTKSSHGLDGRRERVLFNHNGVVRITESSQGGFPRLGVSHRKNEIPLLVWDLVDDFGVGLQEVS</sequence>
<proteinExistence type="predicted"/>
<accession>A0A9P8P5D5</accession>
<reference evidence="1" key="2">
    <citation type="submission" date="2021-01" db="EMBL/GenBank/DDBJ databases">
        <authorList>
            <person name="Schikora-Tamarit M.A."/>
        </authorList>
    </citation>
    <scope>NUCLEOTIDE SEQUENCE</scope>
    <source>
        <strain evidence="1">CBS6075</strain>
    </source>
</reference>